<dbReference type="PANTHER" id="PTHR43196:SF2">
    <property type="entry name" value="PHOSPHOADENOSINE PHOSPHOSULFATE REDUCTASE"/>
    <property type="match status" value="1"/>
</dbReference>
<dbReference type="Pfam" id="PF01507">
    <property type="entry name" value="PAPS_reduct"/>
    <property type="match status" value="1"/>
</dbReference>
<keyword evidence="3" id="KW-1185">Reference proteome</keyword>
<dbReference type="OrthoDB" id="9774475at2"/>
<dbReference type="PANTHER" id="PTHR43196">
    <property type="entry name" value="SULFATE ADENYLYLTRANSFERASE SUBUNIT 2"/>
    <property type="match status" value="1"/>
</dbReference>
<proteinExistence type="predicted"/>
<organism evidence="2 3">
    <name type="scientific">Rhodobacter viridis</name>
    <dbReference type="NCBI Taxonomy" id="1054202"/>
    <lineage>
        <taxon>Bacteria</taxon>
        <taxon>Pseudomonadati</taxon>
        <taxon>Pseudomonadota</taxon>
        <taxon>Alphaproteobacteria</taxon>
        <taxon>Rhodobacterales</taxon>
        <taxon>Rhodobacter group</taxon>
        <taxon>Rhodobacter</taxon>
    </lineage>
</organism>
<accession>A0A318TYM8</accession>
<dbReference type="GO" id="GO:0003824">
    <property type="term" value="F:catalytic activity"/>
    <property type="evidence" value="ECO:0007669"/>
    <property type="project" value="InterPro"/>
</dbReference>
<feature type="domain" description="Phosphoadenosine phosphosulphate reductase" evidence="1">
    <location>
        <begin position="38"/>
        <end position="266"/>
    </location>
</feature>
<protein>
    <submittedName>
        <fullName evidence="2">DNA sulfur modification protein DndC</fullName>
    </submittedName>
</protein>
<dbReference type="RefSeq" id="WP_110806970.1">
    <property type="nucleotide sequence ID" value="NZ_QJTK01000019.1"/>
</dbReference>
<sequence length="387" mass="43738">MCEPRLDDPAEASIEDAIRSIEAEMRDEYLQPHAYPWVIGYSGGKDSTLVVHLAFNVLLGLPKSQRRREVHIVSNDTLVESPLVIKHIIDSLDQIKEAAEALRLPIKTAITRPPTSQTFWVNLIGRGYPSPNRTFRWCTDRMKIQPTSGYIKSRIDEAQNVILLLGVRRSESATRAASVKRYDNGERLNRHNDLAGCLVFRPIVELTTDDVWEYLGEYDAPWGGDHRKLLKLYRDAGGGECPVVTQKSDAPSCGSSSSRFGCWTCTVVDKDRSLEGFVESGFAEFGALLDFRDWLVSIRNDPEKRQARRRNGSITITSTGTYVPGPFTMDTRHEILDRLLRVQSDLGTELVSYEEIEEIKRVWSEELTSSAFRRASTTVDTINKDRA</sequence>
<evidence type="ECO:0000313" key="3">
    <source>
        <dbReference type="Proteomes" id="UP000247727"/>
    </source>
</evidence>
<dbReference type="Proteomes" id="UP000247727">
    <property type="component" value="Unassembled WGS sequence"/>
</dbReference>
<dbReference type="InterPro" id="IPR050128">
    <property type="entry name" value="Sulfate_adenylyltrnsfr_sub2"/>
</dbReference>
<dbReference type="InterPro" id="IPR017598">
    <property type="entry name" value="SulphurTrfase_DndC"/>
</dbReference>
<dbReference type="NCBIfam" id="TIGR03183">
    <property type="entry name" value="DNA_S_dndC"/>
    <property type="match status" value="1"/>
</dbReference>
<evidence type="ECO:0000259" key="1">
    <source>
        <dbReference type="Pfam" id="PF01507"/>
    </source>
</evidence>
<dbReference type="EMBL" id="QJTK01000019">
    <property type="protein sequence ID" value="PYF07195.1"/>
    <property type="molecule type" value="Genomic_DNA"/>
</dbReference>
<dbReference type="InterPro" id="IPR014729">
    <property type="entry name" value="Rossmann-like_a/b/a_fold"/>
</dbReference>
<gene>
    <name evidence="2" type="ORF">C8J30_11925</name>
</gene>
<dbReference type="AlphaFoldDB" id="A0A318TYM8"/>
<dbReference type="Gene3D" id="3.40.50.620">
    <property type="entry name" value="HUPs"/>
    <property type="match status" value="1"/>
</dbReference>
<comment type="caution">
    <text evidence="2">The sequence shown here is derived from an EMBL/GenBank/DDBJ whole genome shotgun (WGS) entry which is preliminary data.</text>
</comment>
<reference evidence="2 3" key="1">
    <citation type="submission" date="2018-06" db="EMBL/GenBank/DDBJ databases">
        <title>Genomic Encyclopedia of Type Strains, Phase III (KMG-III): the genomes of soil and plant-associated and newly described type strains.</title>
        <authorList>
            <person name="Whitman W."/>
        </authorList>
    </citation>
    <scope>NUCLEOTIDE SEQUENCE [LARGE SCALE GENOMIC DNA]</scope>
    <source>
        <strain evidence="2 3">JA737</strain>
    </source>
</reference>
<name>A0A318TYM8_9RHOB</name>
<evidence type="ECO:0000313" key="2">
    <source>
        <dbReference type="EMBL" id="PYF07195.1"/>
    </source>
</evidence>
<dbReference type="InterPro" id="IPR002500">
    <property type="entry name" value="PAPS_reduct_dom"/>
</dbReference>
<dbReference type="SUPFAM" id="SSF52402">
    <property type="entry name" value="Adenine nucleotide alpha hydrolases-like"/>
    <property type="match status" value="1"/>
</dbReference>